<dbReference type="EMBL" id="NHOC01000005">
    <property type="protein sequence ID" value="OUM20488.1"/>
    <property type="molecule type" value="Genomic_DNA"/>
</dbReference>
<feature type="transmembrane region" description="Helical" evidence="1">
    <location>
        <begin position="51"/>
        <end position="72"/>
    </location>
</feature>
<dbReference type="Pfam" id="PF19700">
    <property type="entry name" value="DUF6198"/>
    <property type="match status" value="1"/>
</dbReference>
<feature type="transmembrane region" description="Helical" evidence="1">
    <location>
        <begin position="112"/>
        <end position="137"/>
    </location>
</feature>
<evidence type="ECO:0008006" key="4">
    <source>
        <dbReference type="Google" id="ProtNLM"/>
    </source>
</evidence>
<dbReference type="PANTHER" id="PTHR40078:SF1">
    <property type="entry name" value="INTEGRAL MEMBRANE PROTEIN"/>
    <property type="match status" value="1"/>
</dbReference>
<proteinExistence type="predicted"/>
<evidence type="ECO:0000256" key="1">
    <source>
        <dbReference type="SAM" id="Phobius"/>
    </source>
</evidence>
<dbReference type="AlphaFoldDB" id="A0A252F3X5"/>
<name>A0A252F3X5_9FIRM</name>
<protein>
    <recommendedName>
        <fullName evidence="4">YitT family protein</fullName>
    </recommendedName>
</protein>
<keyword evidence="1" id="KW-0472">Membrane</keyword>
<dbReference type="OrthoDB" id="87655at2"/>
<evidence type="ECO:0000313" key="3">
    <source>
        <dbReference type="Proteomes" id="UP000194903"/>
    </source>
</evidence>
<dbReference type="Proteomes" id="UP000194903">
    <property type="component" value="Unassembled WGS sequence"/>
</dbReference>
<reference evidence="2 3" key="1">
    <citation type="submission" date="2017-05" db="EMBL/GenBank/DDBJ databases">
        <title>Butyricicoccus porcorum sp. nov. a butyrate-producing bacterium from the swine intestinal tract.</title>
        <authorList>
            <person name="Trachsel J."/>
            <person name="Humphrey S."/>
            <person name="Allen H.K."/>
        </authorList>
    </citation>
    <scope>NUCLEOTIDE SEQUENCE [LARGE SCALE GENOMIC DNA]</scope>
    <source>
        <strain evidence="2">BB10</strain>
    </source>
</reference>
<keyword evidence="1" id="KW-1133">Transmembrane helix</keyword>
<sequence>MQKKELTKRYVLFIISLFFAALGVAITKKGELGVSPISSVANVLSLRFPSLSLGNWLILWNCVLIIGQIVILRRKFQWIQLLQVPLSFLFGWFTDLGMWLISWFTVDAYPMRLLMVVIGTIVLGFGVSLAVIANVIMNSGEAFVKALSDTIHVEFGNVKIGFDISCVILAVILSLLFFNFTIQGTREGTIIAACCTGLVVKFFSRRLKAPLDAALTGCSNEEEPIS</sequence>
<accession>A0A252F3X5</accession>
<dbReference type="RefSeq" id="WP_087018951.1">
    <property type="nucleotide sequence ID" value="NZ_CP178353.1"/>
</dbReference>
<comment type="caution">
    <text evidence="2">The sequence shown here is derived from an EMBL/GenBank/DDBJ whole genome shotgun (WGS) entry which is preliminary data.</text>
</comment>
<feature type="transmembrane region" description="Helical" evidence="1">
    <location>
        <begin position="84"/>
        <end position="106"/>
    </location>
</feature>
<keyword evidence="3" id="KW-1185">Reference proteome</keyword>
<keyword evidence="1" id="KW-0812">Transmembrane</keyword>
<dbReference type="PANTHER" id="PTHR40078">
    <property type="entry name" value="INTEGRAL MEMBRANE PROTEIN-RELATED"/>
    <property type="match status" value="1"/>
</dbReference>
<gene>
    <name evidence="2" type="ORF">CBW42_06570</name>
</gene>
<feature type="transmembrane region" description="Helical" evidence="1">
    <location>
        <begin position="158"/>
        <end position="182"/>
    </location>
</feature>
<dbReference type="InterPro" id="IPR038750">
    <property type="entry name" value="YczE/YyaS-like"/>
</dbReference>
<organism evidence="2 3">
    <name type="scientific">Butyricicoccus porcorum</name>
    <dbReference type="NCBI Taxonomy" id="1945634"/>
    <lineage>
        <taxon>Bacteria</taxon>
        <taxon>Bacillati</taxon>
        <taxon>Bacillota</taxon>
        <taxon>Clostridia</taxon>
        <taxon>Eubacteriales</taxon>
        <taxon>Butyricicoccaceae</taxon>
        <taxon>Butyricicoccus</taxon>
    </lineage>
</organism>
<evidence type="ECO:0000313" key="2">
    <source>
        <dbReference type="EMBL" id="OUM20488.1"/>
    </source>
</evidence>